<evidence type="ECO:0000256" key="6">
    <source>
        <dbReference type="SAM" id="MobiDB-lite"/>
    </source>
</evidence>
<protein>
    <submittedName>
        <fullName evidence="9">Protein WVD2-like 7 isoform X1</fullName>
    </submittedName>
</protein>
<evidence type="ECO:0000256" key="4">
    <source>
        <dbReference type="ARBA" id="ARBA00022701"/>
    </source>
</evidence>
<feature type="region of interest" description="Disordered" evidence="6">
    <location>
        <begin position="225"/>
        <end position="289"/>
    </location>
</feature>
<comment type="similarity">
    <text evidence="2">Belongs to the TPX2 family.</text>
</comment>
<comment type="subcellular location">
    <subcellularLocation>
        <location evidence="1">Cytoplasm</location>
        <location evidence="1">Cytoskeleton</location>
    </subcellularLocation>
</comment>
<keyword evidence="3" id="KW-0963">Cytoplasm</keyword>
<reference evidence="9" key="1">
    <citation type="submission" date="2025-08" db="UniProtKB">
        <authorList>
            <consortium name="RefSeq"/>
        </authorList>
    </citation>
    <scope>IDENTIFICATION</scope>
</reference>
<dbReference type="GO" id="GO:0005874">
    <property type="term" value="C:microtubule"/>
    <property type="evidence" value="ECO:0007669"/>
    <property type="project" value="UniProtKB-KW"/>
</dbReference>
<evidence type="ECO:0000313" key="8">
    <source>
        <dbReference type="Proteomes" id="UP000189703"/>
    </source>
</evidence>
<feature type="compositionally biased region" description="Polar residues" evidence="6">
    <location>
        <begin position="7"/>
        <end position="18"/>
    </location>
</feature>
<feature type="domain" description="TPX2 C-terminal" evidence="7">
    <location>
        <begin position="401"/>
        <end position="471"/>
    </location>
</feature>
<dbReference type="GeneID" id="104592985"/>
<keyword evidence="4" id="KW-0493">Microtubule</keyword>
<dbReference type="PANTHER" id="PTHR47067">
    <property type="entry name" value="TPX2 (TARGETING PROTEIN FOR XKLP2) PROTEIN FAMILY-RELATED"/>
    <property type="match status" value="1"/>
</dbReference>
<dbReference type="AlphaFoldDB" id="A0A1U7ZDL9"/>
<evidence type="ECO:0000256" key="3">
    <source>
        <dbReference type="ARBA" id="ARBA00022490"/>
    </source>
</evidence>
<sequence>MGESACLMQSFSHASDTTNEAKEGNPVHSLGESISFGRFMSESLDWEKWSSFSHNRYLEESEKYTRPGSVAQMKAYFEAYYKRTATKKAVPLLDQTNVAANNAPQPKIEDGAQQSVSLDVKLEGSNSHVRIDETQVAEAQKGEASSTLDLNGYNRIVEKDELEAAKVEIADKVIEDQVVEENHMLLTSPNQLGDAGKLNEVAKMEPSGSIQMEKSPVKEIISANQETLPSATKTKSSFSSSKPSLYSRASKAPSSPVKFTTPVHTRKENSATPKNKKSARDLTDKKRSTPKSLCMSINFTLSCACGTNKSSPVCQGIGDSRLTGNSSKTAKYQSTVCTSDRASTKGSPQIPSLTPQLENKRIRLTLDHGVSGSRKANSLTQSLSVDCSRIRTRSPTVFSPFSLRSDERSTKRKEKLEKKLNTNEGQKMQQSKEKAKTELKRLHQSLSFKAKPMPDFRETELPKNQIKKIPLTHPRSPKLGRKPSYDTVQDASSLLLPRPPVKNNNCKHVMVKNIRGQVCSVTLLHDKNAQENSSPNIQH</sequence>
<dbReference type="OMA" id="SCFPRRE"/>
<dbReference type="RefSeq" id="XP_010250876.1">
    <property type="nucleotide sequence ID" value="XM_010252574.2"/>
</dbReference>
<feature type="compositionally biased region" description="Low complexity" evidence="6">
    <location>
        <begin position="229"/>
        <end position="244"/>
    </location>
</feature>
<dbReference type="eggNOG" id="ENOG502QUCW">
    <property type="taxonomic scope" value="Eukaryota"/>
</dbReference>
<gene>
    <name evidence="9" type="primary">LOC104592985</name>
</gene>
<name>A0A1U7ZDL9_NELNU</name>
<dbReference type="OrthoDB" id="621651at2759"/>
<dbReference type="InParanoid" id="A0A1U7ZDL9"/>
<dbReference type="Pfam" id="PF06886">
    <property type="entry name" value="TPX2"/>
    <property type="match status" value="1"/>
</dbReference>
<proteinExistence type="inferred from homology"/>
<dbReference type="InterPro" id="IPR044216">
    <property type="entry name" value="WDL7"/>
</dbReference>
<accession>A0A1U7ZDL9</accession>
<dbReference type="Proteomes" id="UP000189703">
    <property type="component" value="Unplaced"/>
</dbReference>
<evidence type="ECO:0000313" key="9">
    <source>
        <dbReference type="RefSeq" id="XP_010250876.1"/>
    </source>
</evidence>
<evidence type="ECO:0000256" key="5">
    <source>
        <dbReference type="ARBA" id="ARBA00023212"/>
    </source>
</evidence>
<dbReference type="InterPro" id="IPR027329">
    <property type="entry name" value="TPX2_C"/>
</dbReference>
<organism evidence="8 9">
    <name type="scientific">Nelumbo nucifera</name>
    <name type="common">Sacred lotus</name>
    <dbReference type="NCBI Taxonomy" id="4432"/>
    <lineage>
        <taxon>Eukaryota</taxon>
        <taxon>Viridiplantae</taxon>
        <taxon>Streptophyta</taxon>
        <taxon>Embryophyta</taxon>
        <taxon>Tracheophyta</taxon>
        <taxon>Spermatophyta</taxon>
        <taxon>Magnoliopsida</taxon>
        <taxon>Proteales</taxon>
        <taxon>Nelumbonaceae</taxon>
        <taxon>Nelumbo</taxon>
    </lineage>
</organism>
<dbReference type="STRING" id="4432.A0A1U7ZDL9"/>
<feature type="region of interest" description="Disordered" evidence="6">
    <location>
        <begin position="463"/>
        <end position="503"/>
    </location>
</feature>
<feature type="compositionally biased region" description="Basic and acidic residues" evidence="6">
    <location>
        <begin position="404"/>
        <end position="421"/>
    </location>
</feature>
<feature type="region of interest" description="Disordered" evidence="6">
    <location>
        <begin position="1"/>
        <end position="28"/>
    </location>
</feature>
<feature type="region of interest" description="Disordered" evidence="6">
    <location>
        <begin position="399"/>
        <end position="438"/>
    </location>
</feature>
<feature type="compositionally biased region" description="Basic and acidic residues" evidence="6">
    <location>
        <begin position="278"/>
        <end position="287"/>
    </location>
</feature>
<dbReference type="FunCoup" id="A0A1U7ZDL9">
    <property type="interactions" value="286"/>
</dbReference>
<evidence type="ECO:0000256" key="1">
    <source>
        <dbReference type="ARBA" id="ARBA00004245"/>
    </source>
</evidence>
<keyword evidence="5" id="KW-0206">Cytoskeleton</keyword>
<evidence type="ECO:0000259" key="7">
    <source>
        <dbReference type="Pfam" id="PF06886"/>
    </source>
</evidence>
<keyword evidence="8" id="KW-1185">Reference proteome</keyword>
<evidence type="ECO:0000256" key="2">
    <source>
        <dbReference type="ARBA" id="ARBA00005885"/>
    </source>
</evidence>
<dbReference type="KEGG" id="nnu:104592985"/>
<dbReference type="PANTHER" id="PTHR47067:SF7">
    <property type="entry name" value="TPX2 (TARGETING PROTEIN FOR XKLP2) PROTEIN FAMILY"/>
    <property type="match status" value="1"/>
</dbReference>